<feature type="region of interest" description="Disordered" evidence="1">
    <location>
        <begin position="1"/>
        <end position="126"/>
    </location>
</feature>
<dbReference type="RefSeq" id="XP_037168835.1">
    <property type="nucleotide sequence ID" value="XM_037304040.1"/>
</dbReference>
<feature type="compositionally biased region" description="Pro residues" evidence="1">
    <location>
        <begin position="1"/>
        <end position="10"/>
    </location>
</feature>
<comment type="caution">
    <text evidence="2">The sequence shown here is derived from an EMBL/GenBank/DDBJ whole genome shotgun (WGS) entry which is preliminary data.</text>
</comment>
<dbReference type="GeneID" id="59283778"/>
<dbReference type="EMBL" id="JACCJC010000005">
    <property type="protein sequence ID" value="KAF6239560.1"/>
    <property type="molecule type" value="Genomic_DNA"/>
</dbReference>
<feature type="compositionally biased region" description="Polar residues" evidence="1">
    <location>
        <begin position="83"/>
        <end position="97"/>
    </location>
</feature>
<name>A0A8H6G376_9LECA</name>
<evidence type="ECO:0000313" key="3">
    <source>
        <dbReference type="Proteomes" id="UP000578531"/>
    </source>
</evidence>
<evidence type="ECO:0000256" key="1">
    <source>
        <dbReference type="SAM" id="MobiDB-lite"/>
    </source>
</evidence>
<evidence type="ECO:0000313" key="2">
    <source>
        <dbReference type="EMBL" id="KAF6239560.1"/>
    </source>
</evidence>
<reference evidence="2 3" key="1">
    <citation type="journal article" date="2020" name="Genomics">
        <title>Complete, high-quality genomes from long-read metagenomic sequencing of two wolf lichen thalli reveals enigmatic genome architecture.</title>
        <authorList>
            <person name="McKenzie S.K."/>
            <person name="Walston R.F."/>
            <person name="Allen J.L."/>
        </authorList>
    </citation>
    <scope>NUCLEOTIDE SEQUENCE [LARGE SCALE GENOMIC DNA]</scope>
    <source>
        <strain evidence="2">WasteWater2</strain>
    </source>
</reference>
<accession>A0A8H6G376</accession>
<dbReference type="AlphaFoldDB" id="A0A8H6G376"/>
<sequence length="126" mass="13289">MAAIAPPPSPLGKGKPNFTLPMPPPLLHTRSANDIYEPPHTPTSAGFTSPHATPQGSPSKNKLPPGANELPDVFENALKLGPSSPNKVGRQQLSPHSPNKGARQGFEEIFDESLRSDPINPNVSCG</sequence>
<proteinExistence type="predicted"/>
<dbReference type="Proteomes" id="UP000578531">
    <property type="component" value="Unassembled WGS sequence"/>
</dbReference>
<organism evidence="2 3">
    <name type="scientific">Letharia columbiana</name>
    <dbReference type="NCBI Taxonomy" id="112416"/>
    <lineage>
        <taxon>Eukaryota</taxon>
        <taxon>Fungi</taxon>
        <taxon>Dikarya</taxon>
        <taxon>Ascomycota</taxon>
        <taxon>Pezizomycotina</taxon>
        <taxon>Lecanoromycetes</taxon>
        <taxon>OSLEUM clade</taxon>
        <taxon>Lecanoromycetidae</taxon>
        <taxon>Lecanorales</taxon>
        <taxon>Lecanorineae</taxon>
        <taxon>Parmeliaceae</taxon>
        <taxon>Letharia</taxon>
    </lineage>
</organism>
<keyword evidence="3" id="KW-1185">Reference proteome</keyword>
<protein>
    <submittedName>
        <fullName evidence="2">Uncharacterized protein</fullName>
    </submittedName>
</protein>
<gene>
    <name evidence="2" type="ORF">HO173_002104</name>
</gene>
<feature type="compositionally biased region" description="Polar residues" evidence="1">
    <location>
        <begin position="42"/>
        <end position="60"/>
    </location>
</feature>